<evidence type="ECO:0000313" key="3">
    <source>
        <dbReference type="Proteomes" id="UP000274271"/>
    </source>
</evidence>
<gene>
    <name evidence="2" type="ORF">EHT87_06280</name>
</gene>
<comment type="caution">
    <text evidence="2">The sequence shown here is derived from an EMBL/GenBank/DDBJ whole genome shotgun (WGS) entry which is preliminary data.</text>
</comment>
<dbReference type="Proteomes" id="UP000274271">
    <property type="component" value="Unassembled WGS sequence"/>
</dbReference>
<evidence type="ECO:0000313" key="2">
    <source>
        <dbReference type="EMBL" id="RRB17880.1"/>
    </source>
</evidence>
<protein>
    <submittedName>
        <fullName evidence="2">Uncharacterized protein</fullName>
    </submittedName>
</protein>
<name>A0A3P1CXS0_9BACT</name>
<dbReference type="AlphaFoldDB" id="A0A3P1CXS0"/>
<feature type="transmembrane region" description="Helical" evidence="1">
    <location>
        <begin position="29"/>
        <end position="48"/>
    </location>
</feature>
<proteinExistence type="predicted"/>
<reference evidence="2 3" key="1">
    <citation type="submission" date="2018-11" db="EMBL/GenBank/DDBJ databases">
        <authorList>
            <person name="Zhou Z."/>
            <person name="Wang G."/>
        </authorList>
    </citation>
    <scope>NUCLEOTIDE SEQUENCE [LARGE SCALE GENOMIC DNA]</scope>
    <source>
        <strain evidence="2 3">KCTC42998</strain>
    </source>
</reference>
<dbReference type="EMBL" id="RQJP01000001">
    <property type="protein sequence ID" value="RRB17880.1"/>
    <property type="molecule type" value="Genomic_DNA"/>
</dbReference>
<dbReference type="RefSeq" id="WP_124904922.1">
    <property type="nucleotide sequence ID" value="NZ_RQJP01000001.1"/>
</dbReference>
<keyword evidence="1" id="KW-0812">Transmembrane</keyword>
<keyword evidence="1" id="KW-0472">Membrane</keyword>
<accession>A0A3P1CXS0</accession>
<sequence>MKILITVAMIGVWGWLAFMAIMTNSLLGRVTSIGIGILLNCALAFWYVKLDTRSNRANLERSKTEPIEEET</sequence>
<keyword evidence="1" id="KW-1133">Transmembrane helix</keyword>
<evidence type="ECO:0000256" key="1">
    <source>
        <dbReference type="SAM" id="Phobius"/>
    </source>
</evidence>
<dbReference type="OrthoDB" id="965645at2"/>
<keyword evidence="3" id="KW-1185">Reference proteome</keyword>
<organism evidence="2 3">
    <name type="scientific">Larkinella knui</name>
    <dbReference type="NCBI Taxonomy" id="2025310"/>
    <lineage>
        <taxon>Bacteria</taxon>
        <taxon>Pseudomonadati</taxon>
        <taxon>Bacteroidota</taxon>
        <taxon>Cytophagia</taxon>
        <taxon>Cytophagales</taxon>
        <taxon>Spirosomataceae</taxon>
        <taxon>Larkinella</taxon>
    </lineage>
</organism>